<name>A0A238BN22_9BILA</name>
<dbReference type="CDD" id="cd00172">
    <property type="entry name" value="serpin"/>
    <property type="match status" value="1"/>
</dbReference>
<dbReference type="InterPro" id="IPR023795">
    <property type="entry name" value="Serpin_CS"/>
</dbReference>
<dbReference type="PROSITE" id="PS00284">
    <property type="entry name" value="SERPIN"/>
    <property type="match status" value="1"/>
</dbReference>
<evidence type="ECO:0000256" key="2">
    <source>
        <dbReference type="RuleBase" id="RU000411"/>
    </source>
</evidence>
<feature type="domain" description="Serpin" evidence="3">
    <location>
        <begin position="10"/>
        <end position="361"/>
    </location>
</feature>
<gene>
    <name evidence="4" type="ORF">X798_06956</name>
</gene>
<accession>A0A238BN22</accession>
<dbReference type="InterPro" id="IPR023796">
    <property type="entry name" value="Serpin_dom"/>
</dbReference>
<sequence length="361" mass="41971">MDRAQLNFTVALLQKLAQNDKSVILSPLSVSTSLFMIYLAANGKTKQELHNFLGGTASEYELRIYFAKVLQNMANVENENYTLHLANRFYIRQGLSTMKNFNRTLQLYYGEWLHNFGNGGKYKFVKKVNQWSSNNTNNKITELITAKSITKNTKMLLLNTIYFKGTWLSQFFPQATREMTFYISEKKKKKVNMMMKTDHLLHYEDDSVQAVRLPYVGDEIEMLLILPRIRFRLSKVLQKLTGNDLLKYIHNATPRRVQLRLPKFRLVGKWDLKEDLKELGITRAFSRLAEFTKLTYNTLFLRIMHAGRIAVDEKGTESAADTEAHWEDPLLVSRRFIADQPFLFAIVHDKKTILFAGQFGN</sequence>
<dbReference type="InterPro" id="IPR042185">
    <property type="entry name" value="Serpin_sf_2"/>
</dbReference>
<keyword evidence="5" id="KW-1185">Reference proteome</keyword>
<dbReference type="PANTHER" id="PTHR11461">
    <property type="entry name" value="SERINE PROTEASE INHIBITOR, SERPIN"/>
    <property type="match status" value="1"/>
</dbReference>
<dbReference type="InterPro" id="IPR036186">
    <property type="entry name" value="Serpin_sf"/>
</dbReference>
<proteinExistence type="inferred from homology"/>
<dbReference type="GO" id="GO:0004867">
    <property type="term" value="F:serine-type endopeptidase inhibitor activity"/>
    <property type="evidence" value="ECO:0007669"/>
    <property type="project" value="InterPro"/>
</dbReference>
<dbReference type="SUPFAM" id="SSF56574">
    <property type="entry name" value="Serpins"/>
    <property type="match status" value="1"/>
</dbReference>
<dbReference type="EMBL" id="KZ270242">
    <property type="protein sequence ID" value="OZC06060.1"/>
    <property type="molecule type" value="Genomic_DNA"/>
</dbReference>
<dbReference type="OrthoDB" id="9518664at2759"/>
<evidence type="ECO:0000259" key="3">
    <source>
        <dbReference type="SMART" id="SM00093"/>
    </source>
</evidence>
<dbReference type="InterPro" id="IPR042178">
    <property type="entry name" value="Serpin_sf_1"/>
</dbReference>
<dbReference type="GO" id="GO:0005615">
    <property type="term" value="C:extracellular space"/>
    <property type="evidence" value="ECO:0007669"/>
    <property type="project" value="InterPro"/>
</dbReference>
<reference evidence="4 5" key="1">
    <citation type="submission" date="2015-12" db="EMBL/GenBank/DDBJ databases">
        <title>Draft genome of the nematode, Onchocerca flexuosa.</title>
        <authorList>
            <person name="Mitreva M."/>
        </authorList>
    </citation>
    <scope>NUCLEOTIDE SEQUENCE [LARGE SCALE GENOMIC DNA]</scope>
    <source>
        <strain evidence="4">Red Deer</strain>
    </source>
</reference>
<dbReference type="InterPro" id="IPR000215">
    <property type="entry name" value="Serpin_fam"/>
</dbReference>
<dbReference type="Pfam" id="PF00079">
    <property type="entry name" value="Serpin"/>
    <property type="match status" value="1"/>
</dbReference>
<dbReference type="AlphaFoldDB" id="A0A238BN22"/>
<dbReference type="Gene3D" id="3.30.497.10">
    <property type="entry name" value="Antithrombin, subunit I, domain 2"/>
    <property type="match status" value="1"/>
</dbReference>
<protein>
    <submittedName>
        <fullName evidence="4">Serine proteinase inhibitor</fullName>
    </submittedName>
</protein>
<dbReference type="Gene3D" id="2.30.39.10">
    <property type="entry name" value="Alpha-1-antitrypsin, domain 1"/>
    <property type="match status" value="1"/>
</dbReference>
<dbReference type="SMART" id="SM00093">
    <property type="entry name" value="SERPIN"/>
    <property type="match status" value="1"/>
</dbReference>
<evidence type="ECO:0000313" key="4">
    <source>
        <dbReference type="EMBL" id="OZC06060.1"/>
    </source>
</evidence>
<dbReference type="PANTHER" id="PTHR11461:SF211">
    <property type="entry name" value="GH10112P-RELATED"/>
    <property type="match status" value="1"/>
</dbReference>
<comment type="similarity">
    <text evidence="1 2">Belongs to the serpin family.</text>
</comment>
<organism evidence="4 5">
    <name type="scientific">Onchocerca flexuosa</name>
    <dbReference type="NCBI Taxonomy" id="387005"/>
    <lineage>
        <taxon>Eukaryota</taxon>
        <taxon>Metazoa</taxon>
        <taxon>Ecdysozoa</taxon>
        <taxon>Nematoda</taxon>
        <taxon>Chromadorea</taxon>
        <taxon>Rhabditida</taxon>
        <taxon>Spirurina</taxon>
        <taxon>Spiruromorpha</taxon>
        <taxon>Filarioidea</taxon>
        <taxon>Onchocercidae</taxon>
        <taxon>Onchocerca</taxon>
    </lineage>
</organism>
<evidence type="ECO:0000256" key="1">
    <source>
        <dbReference type="ARBA" id="ARBA00009500"/>
    </source>
</evidence>
<dbReference type="Proteomes" id="UP000242913">
    <property type="component" value="Unassembled WGS sequence"/>
</dbReference>
<evidence type="ECO:0000313" key="5">
    <source>
        <dbReference type="Proteomes" id="UP000242913"/>
    </source>
</evidence>